<reference evidence="3 4" key="1">
    <citation type="journal article" date="2013" name="BMC Genomics">
        <title>ContigScape: a Cytoscape plugin facilitating microbial genome gap closing.</title>
        <authorList>
            <person name="Tang B."/>
            <person name="Wang Q."/>
            <person name="Yang M."/>
            <person name="Xie F."/>
            <person name="Zhu Y."/>
            <person name="Zhuo Y."/>
            <person name="Wang S."/>
            <person name="Gao H."/>
            <person name="Ding X."/>
            <person name="Zhang L."/>
            <person name="Zhao G."/>
            <person name="Zheng H."/>
        </authorList>
    </citation>
    <scope>NUCLEOTIDE SEQUENCE [LARGE SCALE GENOMIC DNA]</scope>
    <source>
        <strain evidence="3 4">HCCB10007</strain>
    </source>
</reference>
<proteinExistence type="predicted"/>
<dbReference type="AlphaFoldDB" id="R4SN26"/>
<organism evidence="3 4">
    <name type="scientific">Amycolatopsis keratiniphila</name>
    <dbReference type="NCBI Taxonomy" id="129921"/>
    <lineage>
        <taxon>Bacteria</taxon>
        <taxon>Bacillati</taxon>
        <taxon>Actinomycetota</taxon>
        <taxon>Actinomycetes</taxon>
        <taxon>Pseudonocardiales</taxon>
        <taxon>Pseudonocardiaceae</taxon>
        <taxon>Amycolatopsis</taxon>
        <taxon>Amycolatopsis japonica group</taxon>
    </lineage>
</organism>
<protein>
    <recommendedName>
        <fullName evidence="2">DUF6545 domain-containing protein</fullName>
    </recommendedName>
</protein>
<evidence type="ECO:0000256" key="1">
    <source>
        <dbReference type="SAM" id="Phobius"/>
    </source>
</evidence>
<evidence type="ECO:0000313" key="3">
    <source>
        <dbReference type="EMBL" id="AGM04110.1"/>
    </source>
</evidence>
<gene>
    <name evidence="3" type="ORF">AORI_1522</name>
</gene>
<dbReference type="EMBL" id="CP003410">
    <property type="protein sequence ID" value="AGM04110.1"/>
    <property type="molecule type" value="Genomic_DNA"/>
</dbReference>
<keyword evidence="1" id="KW-0472">Membrane</keyword>
<accession>R4SN26</accession>
<keyword evidence="1" id="KW-1133">Transmembrane helix</keyword>
<evidence type="ECO:0000313" key="4">
    <source>
        <dbReference type="Proteomes" id="UP000013968"/>
    </source>
</evidence>
<feature type="transmembrane region" description="Helical" evidence="1">
    <location>
        <begin position="200"/>
        <end position="222"/>
    </location>
</feature>
<dbReference type="NCBIfam" id="NF042915">
    <property type="entry name" value="MAB_1171c_fam"/>
    <property type="match status" value="1"/>
</dbReference>
<dbReference type="HOGENOM" id="CLU_042795_1_0_11"/>
<feature type="domain" description="DUF6545" evidence="2">
    <location>
        <begin position="224"/>
        <end position="340"/>
    </location>
</feature>
<dbReference type="Proteomes" id="UP000013968">
    <property type="component" value="Chromosome"/>
</dbReference>
<sequence length="368" mass="40926">MISYLSAALLALIGLTRLMTVRAGPRYLATFFLSMAVGLAVSAEDTVRLLGDELLPRLVTNALQLLAMRALLQLVRSTRSPEKPTPFWPIVLCWALMVLCYLDFAPHRLEAGTSGFQWRFSIVAYQVILTTYAVMCLVLFIRTLVRSAAGRPRGAFRTGLRILICAAVVTIGWALFSGLPSLWLEITDLADLDFMPRARLVGLCAMVLWVLGGLFTTWDGALRLARAWRRIRAVTPLWKELVAAHPQIALPVRHDLEFTLYRRVIEIRDGLLALRAHVPPQLGDWLRTPVDEPTRAAAELAAALVMREAGRSWPGNPAGPHPSARDESAWLSAVSSAFTRSRVVREVRERALAEAGQPSREEPTLKHR</sequence>
<dbReference type="InterPro" id="IPR050039">
    <property type="entry name" value="MAB_1171c-like"/>
</dbReference>
<keyword evidence="1" id="KW-0812">Transmembrane</keyword>
<evidence type="ECO:0000259" key="2">
    <source>
        <dbReference type="Pfam" id="PF20182"/>
    </source>
</evidence>
<dbReference type="PATRIC" id="fig|1156913.3.peg.1556"/>
<dbReference type="RefSeq" id="WP_016331915.1">
    <property type="nucleotide sequence ID" value="NC_021252.1"/>
</dbReference>
<feature type="transmembrane region" description="Helical" evidence="1">
    <location>
        <begin position="87"/>
        <end position="104"/>
    </location>
</feature>
<feature type="transmembrane region" description="Helical" evidence="1">
    <location>
        <begin position="162"/>
        <end position="180"/>
    </location>
</feature>
<keyword evidence="4" id="KW-1185">Reference proteome</keyword>
<dbReference type="InterPro" id="IPR046675">
    <property type="entry name" value="DUF6545"/>
</dbReference>
<dbReference type="Pfam" id="PF20182">
    <property type="entry name" value="DUF6545"/>
    <property type="match status" value="1"/>
</dbReference>
<name>R4SN26_9PSEU</name>
<feature type="transmembrane region" description="Helical" evidence="1">
    <location>
        <begin position="116"/>
        <end position="141"/>
    </location>
</feature>
<dbReference type="KEGG" id="aoi:AORI_1522"/>